<dbReference type="EMBL" id="AP023099">
    <property type="protein sequence ID" value="BCE91907.1"/>
    <property type="molecule type" value="Genomic_DNA"/>
</dbReference>
<evidence type="ECO:0000313" key="3">
    <source>
        <dbReference type="EMBL" id="BCE91907.1"/>
    </source>
</evidence>
<dbReference type="EMBL" id="AP023094">
    <property type="protein sequence ID" value="BCE48391.1"/>
    <property type="molecule type" value="Genomic_DNA"/>
</dbReference>
<name>A0A809X495_9BRAD</name>
<evidence type="ECO:0000313" key="1">
    <source>
        <dbReference type="EMBL" id="BCE22126.1"/>
    </source>
</evidence>
<organism evidence="1">
    <name type="scientific">Bradyrhizobium diazoefficiens</name>
    <dbReference type="NCBI Taxonomy" id="1355477"/>
    <lineage>
        <taxon>Bacteria</taxon>
        <taxon>Pseudomonadati</taxon>
        <taxon>Pseudomonadota</taxon>
        <taxon>Alphaproteobacteria</taxon>
        <taxon>Hyphomicrobiales</taxon>
        <taxon>Nitrobacteraceae</taxon>
        <taxon>Bradyrhizobium</taxon>
    </lineage>
</organism>
<sequence>MNDHQAMLAIQEQMDGVEWDSDTLSAIGDIMINAGYRIRDMNDVDLEARTILESLPKAQLDKAWMLAIGSASELDDLITWIDEHPSDEELDEEGIPVTNRARLDTWLQGIAEHQEQDAYPCYVPVPLELVGILNMLIEDWSEVENAHGSTFTTVLVSSEG</sequence>
<proteinExistence type="predicted"/>
<protein>
    <submittedName>
        <fullName evidence="1">Uncharacterized protein</fullName>
    </submittedName>
</protein>
<accession>A0A809X495</accession>
<gene>
    <name evidence="3" type="ORF">XF10B_47050</name>
    <name evidence="1" type="ORF">XF1B_48070</name>
    <name evidence="2" type="ORF">XF4B_47400</name>
</gene>
<reference evidence="3" key="2">
    <citation type="submission" date="2020-05" db="EMBL/GenBank/DDBJ databases">
        <title>Complete genome sequence of Bradyrhizobium diazoefficiens XF10 isolated from soybean nodule.</title>
        <authorList>
            <person name="Noda R."/>
            <person name="Kakizaki K."/>
            <person name="Minamisawa K."/>
        </authorList>
    </citation>
    <scope>NUCLEOTIDE SEQUENCE</scope>
    <source>
        <strain evidence="3">XF10</strain>
    </source>
</reference>
<dbReference type="AlphaFoldDB" id="A0A809X495"/>
<dbReference type="EMBL" id="AP023091">
    <property type="protein sequence ID" value="BCE22126.1"/>
    <property type="molecule type" value="Genomic_DNA"/>
</dbReference>
<reference evidence="2" key="3">
    <citation type="submission" date="2020-05" db="EMBL/GenBank/DDBJ databases">
        <title>Complete genome sequence of Bradyrhizobium diazoefficiens XF4 isolated from soybean nodule.</title>
        <authorList>
            <person name="Noda R."/>
            <person name="Kakizaki K."/>
            <person name="Minamisawa K."/>
        </authorList>
    </citation>
    <scope>NUCLEOTIDE SEQUENCE</scope>
    <source>
        <strain evidence="2">XF4</strain>
    </source>
</reference>
<evidence type="ECO:0000313" key="2">
    <source>
        <dbReference type="EMBL" id="BCE48391.1"/>
    </source>
</evidence>
<reference evidence="1" key="1">
    <citation type="submission" date="2020-05" db="EMBL/GenBank/DDBJ databases">
        <title>Complete genome sequence of Bradyrhizobium diazoefficiens XF1 isolated from soybean nodule.</title>
        <authorList>
            <person name="Noda R."/>
            <person name="Kakizaki K."/>
            <person name="Minamisawa K."/>
        </authorList>
    </citation>
    <scope>NUCLEOTIDE SEQUENCE</scope>
    <source>
        <strain evidence="1">XF1</strain>
    </source>
</reference>